<proteinExistence type="inferred from homology"/>
<feature type="domain" description="Alanine dehydrogenase/pyridine nucleotide transhydrogenase N-terminal" evidence="12">
    <location>
        <begin position="9"/>
        <end position="143"/>
    </location>
</feature>
<evidence type="ECO:0000256" key="4">
    <source>
        <dbReference type="ARBA" id="ARBA00012847"/>
    </source>
</evidence>
<dbReference type="UniPathway" id="UPA00033">
    <property type="reaction ID" value="UER00034"/>
</dbReference>
<dbReference type="InterPro" id="IPR051168">
    <property type="entry name" value="AASS"/>
</dbReference>
<evidence type="ECO:0000256" key="10">
    <source>
        <dbReference type="ARBA" id="ARBA00033228"/>
    </source>
</evidence>
<dbReference type="Pfam" id="PF05222">
    <property type="entry name" value="AlaDh_PNT_N"/>
    <property type="match status" value="1"/>
</dbReference>
<dbReference type="AlphaFoldDB" id="A0A6C0H2P4"/>
<comment type="subunit">
    <text evidence="3">Monomer.</text>
</comment>
<dbReference type="InterPro" id="IPR007886">
    <property type="entry name" value="AlaDH/PNT_N"/>
</dbReference>
<dbReference type="InterPro" id="IPR027281">
    <property type="entry name" value="Lys1"/>
</dbReference>
<evidence type="ECO:0000256" key="5">
    <source>
        <dbReference type="ARBA" id="ARBA00021221"/>
    </source>
</evidence>
<evidence type="ECO:0000256" key="3">
    <source>
        <dbReference type="ARBA" id="ARBA00011245"/>
    </source>
</evidence>
<organism evidence="13">
    <name type="scientific">viral metagenome</name>
    <dbReference type="NCBI Taxonomy" id="1070528"/>
    <lineage>
        <taxon>unclassified sequences</taxon>
        <taxon>metagenomes</taxon>
        <taxon>organismal metagenomes</taxon>
    </lineage>
</organism>
<keyword evidence="8" id="KW-0520">NAD</keyword>
<evidence type="ECO:0000256" key="6">
    <source>
        <dbReference type="ARBA" id="ARBA00022605"/>
    </source>
</evidence>
<evidence type="ECO:0000256" key="9">
    <source>
        <dbReference type="ARBA" id="ARBA00023157"/>
    </source>
</evidence>
<dbReference type="InterPro" id="IPR007698">
    <property type="entry name" value="AlaDH/PNT_NAD(H)-bd"/>
</dbReference>
<name>A0A6C0H2P4_9ZZZZ</name>
<protein>
    <recommendedName>
        <fullName evidence="5">Saccharopine dehydrogenase [NAD(+), L-lysine-forming]</fullName>
        <ecNumber evidence="4">1.5.1.7</ecNumber>
    </recommendedName>
    <alternativeName>
        <fullName evidence="10">Lysine--2-oxoglutarate reductase</fullName>
    </alternativeName>
</protein>
<evidence type="ECO:0000259" key="12">
    <source>
        <dbReference type="SMART" id="SM01003"/>
    </source>
</evidence>
<comment type="catalytic activity">
    <reaction evidence="11">
        <text>L-saccharopine + NAD(+) + H2O = L-lysine + 2-oxoglutarate + NADH + H(+)</text>
        <dbReference type="Rhea" id="RHEA:12440"/>
        <dbReference type="ChEBI" id="CHEBI:15377"/>
        <dbReference type="ChEBI" id="CHEBI:15378"/>
        <dbReference type="ChEBI" id="CHEBI:16810"/>
        <dbReference type="ChEBI" id="CHEBI:32551"/>
        <dbReference type="ChEBI" id="CHEBI:57540"/>
        <dbReference type="ChEBI" id="CHEBI:57945"/>
        <dbReference type="ChEBI" id="CHEBI:57951"/>
        <dbReference type="EC" id="1.5.1.7"/>
    </reaction>
</comment>
<dbReference type="Gene3D" id="3.40.50.720">
    <property type="entry name" value="NAD(P)-binding Rossmann-like Domain"/>
    <property type="match status" value="2"/>
</dbReference>
<dbReference type="GO" id="GO:0019878">
    <property type="term" value="P:lysine biosynthetic process via aminoadipic acid"/>
    <property type="evidence" value="ECO:0007669"/>
    <property type="project" value="UniProtKB-UniPathway"/>
</dbReference>
<comment type="similarity">
    <text evidence="2">Belongs to the AlaDH/PNT family.</text>
</comment>
<evidence type="ECO:0000256" key="11">
    <source>
        <dbReference type="ARBA" id="ARBA00047860"/>
    </source>
</evidence>
<evidence type="ECO:0000256" key="8">
    <source>
        <dbReference type="ARBA" id="ARBA00023027"/>
    </source>
</evidence>
<dbReference type="PIRSF" id="PIRSF018250">
    <property type="entry name" value="Saccharopine_DH_Lys"/>
    <property type="match status" value="1"/>
</dbReference>
<reference evidence="13" key="1">
    <citation type="journal article" date="2020" name="Nature">
        <title>Giant virus diversity and host interactions through global metagenomics.</title>
        <authorList>
            <person name="Schulz F."/>
            <person name="Roux S."/>
            <person name="Paez-Espino D."/>
            <person name="Jungbluth S."/>
            <person name="Walsh D.A."/>
            <person name="Denef V.J."/>
            <person name="McMahon K.D."/>
            <person name="Konstantinidis K.T."/>
            <person name="Eloe-Fadrosh E.A."/>
            <person name="Kyrpides N.C."/>
            <person name="Woyke T."/>
        </authorList>
    </citation>
    <scope>NUCLEOTIDE SEQUENCE</scope>
    <source>
        <strain evidence="13">GVMAG-M-3300023179-59</strain>
    </source>
</reference>
<evidence type="ECO:0000256" key="7">
    <source>
        <dbReference type="ARBA" id="ARBA00023002"/>
    </source>
</evidence>
<dbReference type="GO" id="GO:0004754">
    <property type="term" value="F:saccharopine dehydrogenase (NAD+, L-lysine-forming) activity"/>
    <property type="evidence" value="ECO:0007669"/>
    <property type="project" value="UniProtKB-EC"/>
</dbReference>
<evidence type="ECO:0000313" key="13">
    <source>
        <dbReference type="EMBL" id="QHT74313.1"/>
    </source>
</evidence>
<sequence length="357" mass="41161">MSCRLPILYIRKECKTNEYRTPIIPEDVARLLQHGFIVCVQRSNTRIYTDDEYKASGAVMTELEWFDPLFKDAYIIGLKELSHLDKLSNHKHIYFSHSYKNQSGAKQLLETFYNSGSVIYDFEYFLDENEKRTISFGFYAGIAGCYLGLMQYFKKRWENKNISAITPDEFHIDKMDDIISKRLYVGIGSLDSQDIKHQNKELRIAIVGPSGNCGSGVKSVLDKFSLKYESFDKTADKSGLHKYDIVYNCITLKTDSKEIWFSENTAFENPIVITDISCDSSKDNNPISIYKTDTTWENPVFSYNKNVDIIAISNLPSLLPKESSKFFSNKCVEFLLDMESAVWKKAEQIYYNHVIAV</sequence>
<dbReference type="EC" id="1.5.1.7" evidence="4"/>
<dbReference type="Pfam" id="PF01262">
    <property type="entry name" value="AlaDh_PNT_C"/>
    <property type="match status" value="1"/>
</dbReference>
<dbReference type="EMBL" id="MN739849">
    <property type="protein sequence ID" value="QHT74313.1"/>
    <property type="molecule type" value="Genomic_DNA"/>
</dbReference>
<keyword evidence="6" id="KW-0028">Amino-acid biosynthesis</keyword>
<comment type="pathway">
    <text evidence="1">Amino-acid biosynthesis; L-lysine biosynthesis via AAA pathway; L-lysine from L-alpha-aminoadipate (fungal route): step 3/3.</text>
</comment>
<evidence type="ECO:0000256" key="1">
    <source>
        <dbReference type="ARBA" id="ARBA00004884"/>
    </source>
</evidence>
<keyword evidence="9" id="KW-1015">Disulfide bond</keyword>
<accession>A0A6C0H2P4</accession>
<dbReference type="PANTHER" id="PTHR11133:SF23">
    <property type="entry name" value="SACCHAROPINE DEHYDROGENASE [NAD(+), L-LYSINE-FORMING]"/>
    <property type="match status" value="1"/>
</dbReference>
<evidence type="ECO:0000256" key="2">
    <source>
        <dbReference type="ARBA" id="ARBA00005689"/>
    </source>
</evidence>
<dbReference type="SMART" id="SM01003">
    <property type="entry name" value="AlaDh_PNT_N"/>
    <property type="match status" value="1"/>
</dbReference>
<keyword evidence="7" id="KW-0560">Oxidoreductase</keyword>
<dbReference type="SUPFAM" id="SSF52283">
    <property type="entry name" value="Formate/glycerate dehydrogenase catalytic domain-like"/>
    <property type="match status" value="1"/>
</dbReference>
<dbReference type="PANTHER" id="PTHR11133">
    <property type="entry name" value="SACCHAROPINE DEHYDROGENASE"/>
    <property type="match status" value="1"/>
</dbReference>
<dbReference type="GO" id="GO:0005737">
    <property type="term" value="C:cytoplasm"/>
    <property type="evidence" value="ECO:0007669"/>
    <property type="project" value="TreeGrafter"/>
</dbReference>